<keyword evidence="4" id="KW-0456">Lyase</keyword>
<sequence length="269" mass="29116">MRIVRFVHNDEPTYGVLEGDVPEPADDGTFDTSGLEIAVLSGDPFFSPAGSTGERLPYADVRLIAPIIPRSKIIAVGRNYTDHARELGNEVPASPQFFFIPNTAIVGPNEPVRLPAVSEEVSYEAELAVIISRVAKQVRREDALKHVLGYTVANDVTLRDLQKTDLQWARAKGFDTSTPVGPWIETELDAEDLRVRSWVDGELRQDGTTADMVFDIPALIEAISETITLLPGDIILTGTPAGVGKVEAGQRMNIAVEGLGLLSNPAMDA</sequence>
<dbReference type="GO" id="GO:0016853">
    <property type="term" value="F:isomerase activity"/>
    <property type="evidence" value="ECO:0007669"/>
    <property type="project" value="UniProtKB-ARBA"/>
</dbReference>
<dbReference type="SUPFAM" id="SSF56529">
    <property type="entry name" value="FAH"/>
    <property type="match status" value="1"/>
</dbReference>
<dbReference type="Gene3D" id="3.90.850.10">
    <property type="entry name" value="Fumarylacetoacetase-like, C-terminal domain"/>
    <property type="match status" value="1"/>
</dbReference>
<dbReference type="GO" id="GO:0046872">
    <property type="term" value="F:metal ion binding"/>
    <property type="evidence" value="ECO:0007669"/>
    <property type="project" value="UniProtKB-KW"/>
</dbReference>
<dbReference type="AlphaFoldDB" id="A0A150HCH0"/>
<dbReference type="GO" id="GO:0018773">
    <property type="term" value="F:acetylpyruvate hydrolase activity"/>
    <property type="evidence" value="ECO:0007669"/>
    <property type="project" value="TreeGrafter"/>
</dbReference>
<keyword evidence="1" id="KW-0479">Metal-binding</keyword>
<evidence type="ECO:0000313" key="4">
    <source>
        <dbReference type="EMBL" id="KXZ59664.1"/>
    </source>
</evidence>
<accession>A0A150HCH0</accession>
<evidence type="ECO:0000313" key="5">
    <source>
        <dbReference type="Proteomes" id="UP000243589"/>
    </source>
</evidence>
<dbReference type="PANTHER" id="PTHR11820">
    <property type="entry name" value="ACYLPYRUVASE"/>
    <property type="match status" value="1"/>
</dbReference>
<dbReference type="EMBL" id="LQQC01000002">
    <property type="protein sequence ID" value="KXZ59664.1"/>
    <property type="molecule type" value="Genomic_DNA"/>
</dbReference>
<keyword evidence="5" id="KW-1185">Reference proteome</keyword>
<dbReference type="EC" id="4.3.2.3" evidence="4"/>
<evidence type="ECO:0000259" key="3">
    <source>
        <dbReference type="Pfam" id="PF10370"/>
    </source>
</evidence>
<name>A0A150HCH0_9MICO</name>
<dbReference type="GO" id="GO:0050385">
    <property type="term" value="F:ureidoglycolate lyase activity"/>
    <property type="evidence" value="ECO:0007669"/>
    <property type="project" value="UniProtKB-EC"/>
</dbReference>
<dbReference type="Pfam" id="PF01557">
    <property type="entry name" value="FAA_hydrolase"/>
    <property type="match status" value="1"/>
</dbReference>
<dbReference type="PANTHER" id="PTHR11820:SF7">
    <property type="entry name" value="ACYLPYRUVASE FAHD1, MITOCHONDRIAL"/>
    <property type="match status" value="1"/>
</dbReference>
<gene>
    <name evidence="4" type="ORF">Bravens_00134</name>
</gene>
<organism evidence="4 5">
    <name type="scientific">Brevibacterium ravenspurgense</name>
    <dbReference type="NCBI Taxonomy" id="479117"/>
    <lineage>
        <taxon>Bacteria</taxon>
        <taxon>Bacillati</taxon>
        <taxon>Actinomycetota</taxon>
        <taxon>Actinomycetes</taxon>
        <taxon>Micrococcales</taxon>
        <taxon>Brevibacteriaceae</taxon>
        <taxon>Brevibacterium</taxon>
    </lineage>
</organism>
<proteinExistence type="predicted"/>
<protein>
    <submittedName>
        <fullName evidence="4">Ureidoglycolate lyase</fullName>
        <ecNumber evidence="4">4.3.2.3</ecNumber>
    </submittedName>
</protein>
<evidence type="ECO:0000256" key="1">
    <source>
        <dbReference type="ARBA" id="ARBA00022723"/>
    </source>
</evidence>
<dbReference type="RefSeq" id="WP_062019436.1">
    <property type="nucleotide sequence ID" value="NZ_LQQC01000002.1"/>
</dbReference>
<dbReference type="Pfam" id="PF10370">
    <property type="entry name" value="Rv2993c-like_N"/>
    <property type="match status" value="1"/>
</dbReference>
<dbReference type="InterPro" id="IPR011234">
    <property type="entry name" value="Fumarylacetoacetase-like_C"/>
</dbReference>
<dbReference type="Gene3D" id="2.30.30.370">
    <property type="entry name" value="FAH"/>
    <property type="match status" value="1"/>
</dbReference>
<dbReference type="Proteomes" id="UP000243589">
    <property type="component" value="Unassembled WGS sequence"/>
</dbReference>
<dbReference type="InterPro" id="IPR018833">
    <property type="entry name" value="Rv2993c-like_N"/>
</dbReference>
<dbReference type="FunFam" id="3.90.850.10:FF:000002">
    <property type="entry name" value="2-hydroxyhepta-2,4-diene-1,7-dioate isomerase"/>
    <property type="match status" value="1"/>
</dbReference>
<evidence type="ECO:0000259" key="2">
    <source>
        <dbReference type="Pfam" id="PF01557"/>
    </source>
</evidence>
<dbReference type="GO" id="GO:0019752">
    <property type="term" value="P:carboxylic acid metabolic process"/>
    <property type="evidence" value="ECO:0007669"/>
    <property type="project" value="UniProtKB-ARBA"/>
</dbReference>
<feature type="domain" description="Fumarylacetoacetase-like C-terminal" evidence="2">
    <location>
        <begin position="72"/>
        <end position="264"/>
    </location>
</feature>
<dbReference type="PATRIC" id="fig|479117.4.peg.132"/>
<comment type="caution">
    <text evidence="4">The sequence shown here is derived from an EMBL/GenBank/DDBJ whole genome shotgun (WGS) entry which is preliminary data.</text>
</comment>
<reference evidence="4 5" key="1">
    <citation type="submission" date="2016-01" db="EMBL/GenBank/DDBJ databases">
        <title>Use of Whole Genome Sequencing to ascertain that Brevibacterium massiliense (Roux, Raoult 2009) is a later heterotypic synonym of Brevibacterium ravenspurgense (Mages 2008).</title>
        <authorList>
            <person name="Bernier A.-M."/>
            <person name="Burdz T."/>
            <person name="Huynh C."/>
            <person name="Pachecho A.L."/>
            <person name="Wiebe D."/>
            <person name="Bonner C."/>
            <person name="Bernard K."/>
        </authorList>
    </citation>
    <scope>NUCLEOTIDE SEQUENCE [LARGE SCALE GENOMIC DNA]</scope>
    <source>
        <strain evidence="4 5">CCUG56047</strain>
    </source>
</reference>
<feature type="domain" description="Rv2993c-like N-terminal" evidence="3">
    <location>
        <begin position="1"/>
        <end position="66"/>
    </location>
</feature>
<dbReference type="InterPro" id="IPR036663">
    <property type="entry name" value="Fumarylacetoacetase_C_sf"/>
</dbReference>